<dbReference type="Proteomes" id="UP000266272">
    <property type="component" value="Unassembled WGS sequence"/>
</dbReference>
<evidence type="ECO:0000313" key="3">
    <source>
        <dbReference type="Proteomes" id="UP000266272"/>
    </source>
</evidence>
<dbReference type="EMBL" id="PXOA01000072">
    <property type="protein sequence ID" value="RFU81057.1"/>
    <property type="molecule type" value="Genomic_DNA"/>
</dbReference>
<evidence type="ECO:0000259" key="1">
    <source>
        <dbReference type="Pfam" id="PF20150"/>
    </source>
</evidence>
<comment type="caution">
    <text evidence="2">The sequence shown here is derived from an EMBL/GenBank/DDBJ whole genome shotgun (WGS) entry which is preliminary data.</text>
</comment>
<dbReference type="InterPro" id="IPR045518">
    <property type="entry name" value="2EXR"/>
</dbReference>
<dbReference type="OrthoDB" id="3596450at2759"/>
<accession>A0A395NZ36</accession>
<dbReference type="Pfam" id="PF20150">
    <property type="entry name" value="2EXR"/>
    <property type="match status" value="1"/>
</dbReference>
<sequence>MNDMSASIVESTKPMADTFHAFNKLPTEIQWMIWEFAARDFEKGVHFFTAAAIQEADEEVKDSNVYNADRAFGYSLAAPKPQHAPVSAQDWVDGNPSAYIRDAGLWTACYTSHMVMKERYEKLGLLVEKPNDEFPPFAGSQFRHSNETWHFQVCPLEDLLCIQPLHTTFPWSLMPFFEVPNSVHSGAWNKFKNMGLEYDPSWKDPSGPINRNMHQENSARGCFMRTLWAVAERHMTDGFVFWLIDRTSQRRVQPCQVYMPDDSDTELEEDLPEPRVFQGHGKRYVEVRDLSDCKYDALGQNTVFHYLHWLEFDVGFNIQYMMDHSRNPANGSRLVANHLTDLVGVLLEEPS</sequence>
<name>A0A395NZ36_TRIAR</name>
<feature type="domain" description="2EXR" evidence="1">
    <location>
        <begin position="19"/>
        <end position="67"/>
    </location>
</feature>
<evidence type="ECO:0000313" key="2">
    <source>
        <dbReference type="EMBL" id="RFU81057.1"/>
    </source>
</evidence>
<keyword evidence="3" id="KW-1185">Reference proteome</keyword>
<reference evidence="2 3" key="1">
    <citation type="journal article" date="2018" name="PLoS Pathog.">
        <title>Evolution of structural diversity of trichothecenes, a family of toxins produced by plant pathogenic and entomopathogenic fungi.</title>
        <authorList>
            <person name="Proctor R.H."/>
            <person name="McCormick S.P."/>
            <person name="Kim H.S."/>
            <person name="Cardoza R.E."/>
            <person name="Stanley A.M."/>
            <person name="Lindo L."/>
            <person name="Kelly A."/>
            <person name="Brown D.W."/>
            <person name="Lee T."/>
            <person name="Vaughan M.M."/>
            <person name="Alexander N.J."/>
            <person name="Busman M."/>
            <person name="Gutierrez S."/>
        </authorList>
    </citation>
    <scope>NUCLEOTIDE SEQUENCE [LARGE SCALE GENOMIC DNA]</scope>
    <source>
        <strain evidence="2 3">IBT 40837</strain>
    </source>
</reference>
<gene>
    <name evidence="2" type="ORF">TARUN_1150</name>
</gene>
<organism evidence="2 3">
    <name type="scientific">Trichoderma arundinaceum</name>
    <dbReference type="NCBI Taxonomy" id="490622"/>
    <lineage>
        <taxon>Eukaryota</taxon>
        <taxon>Fungi</taxon>
        <taxon>Dikarya</taxon>
        <taxon>Ascomycota</taxon>
        <taxon>Pezizomycotina</taxon>
        <taxon>Sordariomycetes</taxon>
        <taxon>Hypocreomycetidae</taxon>
        <taxon>Hypocreales</taxon>
        <taxon>Hypocreaceae</taxon>
        <taxon>Trichoderma</taxon>
    </lineage>
</organism>
<protein>
    <recommendedName>
        <fullName evidence="1">2EXR domain-containing protein</fullName>
    </recommendedName>
</protein>
<dbReference type="AlphaFoldDB" id="A0A395NZ36"/>
<proteinExistence type="predicted"/>